<feature type="transmembrane region" description="Helical" evidence="2">
    <location>
        <begin position="120"/>
        <end position="141"/>
    </location>
</feature>
<feature type="region of interest" description="Disordered" evidence="1">
    <location>
        <begin position="1"/>
        <end position="40"/>
    </location>
</feature>
<keyword evidence="2" id="KW-1133">Transmembrane helix</keyword>
<name>A0A919Q9Y1_9ACTN</name>
<protein>
    <submittedName>
        <fullName evidence="3">Uncharacterized protein</fullName>
    </submittedName>
</protein>
<sequence>MDDLFVLDLPGDGGGPQAKREAAPPAEPPARELPADGRGLDRLRGPIASAWADARADSAARKHRGGNRRWPARWMREQPTSVADLVDYALNQREERPDGRPGWGWRTAIPILNTVHDTVYVAWLLTWGLACTFALYALAWMQQRPGRSFLFLAGVWIVSSNLSTWSNA</sequence>
<dbReference type="AlphaFoldDB" id="A0A919Q9Y1"/>
<feature type="transmembrane region" description="Helical" evidence="2">
    <location>
        <begin position="148"/>
        <end position="166"/>
    </location>
</feature>
<organism evidence="3 4">
    <name type="scientific">Acrocarpospora phusangensis</name>
    <dbReference type="NCBI Taxonomy" id="1070424"/>
    <lineage>
        <taxon>Bacteria</taxon>
        <taxon>Bacillati</taxon>
        <taxon>Actinomycetota</taxon>
        <taxon>Actinomycetes</taxon>
        <taxon>Streptosporangiales</taxon>
        <taxon>Streptosporangiaceae</taxon>
        <taxon>Acrocarpospora</taxon>
    </lineage>
</organism>
<comment type="caution">
    <text evidence="3">The sequence shown here is derived from an EMBL/GenBank/DDBJ whole genome shotgun (WGS) entry which is preliminary data.</text>
</comment>
<evidence type="ECO:0000256" key="2">
    <source>
        <dbReference type="SAM" id="Phobius"/>
    </source>
</evidence>
<keyword evidence="4" id="KW-1185">Reference proteome</keyword>
<gene>
    <name evidence="3" type="ORF">Aph01nite_08370</name>
</gene>
<evidence type="ECO:0000313" key="4">
    <source>
        <dbReference type="Proteomes" id="UP000640052"/>
    </source>
</evidence>
<evidence type="ECO:0000256" key="1">
    <source>
        <dbReference type="SAM" id="MobiDB-lite"/>
    </source>
</evidence>
<accession>A0A919Q9Y1</accession>
<keyword evidence="2" id="KW-0472">Membrane</keyword>
<keyword evidence="2" id="KW-0812">Transmembrane</keyword>
<evidence type="ECO:0000313" key="3">
    <source>
        <dbReference type="EMBL" id="GIH22527.1"/>
    </source>
</evidence>
<proteinExistence type="predicted"/>
<dbReference type="EMBL" id="BOOA01000004">
    <property type="protein sequence ID" value="GIH22527.1"/>
    <property type="molecule type" value="Genomic_DNA"/>
</dbReference>
<reference evidence="3" key="1">
    <citation type="submission" date="2021-01" db="EMBL/GenBank/DDBJ databases">
        <title>Whole genome shotgun sequence of Acrocarpospora phusangensis NBRC 108782.</title>
        <authorList>
            <person name="Komaki H."/>
            <person name="Tamura T."/>
        </authorList>
    </citation>
    <scope>NUCLEOTIDE SEQUENCE</scope>
    <source>
        <strain evidence="3">NBRC 108782</strain>
    </source>
</reference>
<dbReference type="Proteomes" id="UP000640052">
    <property type="component" value="Unassembled WGS sequence"/>
</dbReference>
<feature type="compositionally biased region" description="Basic and acidic residues" evidence="1">
    <location>
        <begin position="29"/>
        <end position="40"/>
    </location>
</feature>
<dbReference type="RefSeq" id="WP_204039353.1">
    <property type="nucleotide sequence ID" value="NZ_BOOA01000004.1"/>
</dbReference>